<dbReference type="STRING" id="273068.TTE0936"/>
<evidence type="ECO:0008006" key="3">
    <source>
        <dbReference type="Google" id="ProtNLM"/>
    </source>
</evidence>
<name>Q8RB86_CALS4</name>
<evidence type="ECO:0000313" key="2">
    <source>
        <dbReference type="Proteomes" id="UP000000555"/>
    </source>
</evidence>
<reference evidence="1 2" key="1">
    <citation type="journal article" date="2002" name="Genome Res.">
        <title>A complete sequence of the T. tengcongensis genome.</title>
        <authorList>
            <person name="Bao Q."/>
            <person name="Tian Y."/>
            <person name="Li W."/>
            <person name="Xu Z."/>
            <person name="Xuan Z."/>
            <person name="Hu S."/>
            <person name="Dong W."/>
            <person name="Yang J."/>
            <person name="Chen Y."/>
            <person name="Xue Y."/>
            <person name="Xu Y."/>
            <person name="Lai X."/>
            <person name="Huang L."/>
            <person name="Dong X."/>
            <person name="Ma Y."/>
            <person name="Ling L."/>
            <person name="Tan H."/>
            <person name="Chen R."/>
            <person name="Wang J."/>
            <person name="Yu J."/>
            <person name="Yang H."/>
        </authorList>
    </citation>
    <scope>NUCLEOTIDE SEQUENCE [LARGE SCALE GENOMIC DNA]</scope>
    <source>
        <strain evidence="2">DSM 15242 / JCM 11007 / NBRC 100824 / MB4</strain>
    </source>
</reference>
<dbReference type="GO" id="GO:0043937">
    <property type="term" value="P:regulation of sporulation"/>
    <property type="evidence" value="ECO:0007669"/>
    <property type="project" value="InterPro"/>
</dbReference>
<accession>Q8RB86</accession>
<dbReference type="GO" id="GO:0046983">
    <property type="term" value="F:protein dimerization activity"/>
    <property type="evidence" value="ECO:0007669"/>
    <property type="project" value="InterPro"/>
</dbReference>
<dbReference type="KEGG" id="tte:TTE0936"/>
<gene>
    <name evidence="1" type="ordered locus">TTE0936</name>
</gene>
<dbReference type="Proteomes" id="UP000000555">
    <property type="component" value="Chromosome"/>
</dbReference>
<dbReference type="InterPro" id="IPR036638">
    <property type="entry name" value="HLH_DNA-bd_sf"/>
</dbReference>
<keyword evidence="2" id="KW-1185">Reference proteome</keyword>
<proteinExistence type="predicted"/>
<dbReference type="Gene3D" id="4.10.280.10">
    <property type="entry name" value="Helix-loop-helix DNA-binding domain"/>
    <property type="match status" value="1"/>
</dbReference>
<sequence length="79" mass="9078">MYYHGKIVYTNSCRGVAGMKNNEALEKQISNLRRELDNLVTKDEIDYEKVLDISRKLDALIVSYIISKKDDYSAAGNYL</sequence>
<dbReference type="AlphaFoldDB" id="Q8RB86"/>
<dbReference type="EMBL" id="AE008691">
    <property type="protein sequence ID" value="AAM24192.1"/>
    <property type="molecule type" value="Genomic_DNA"/>
</dbReference>
<dbReference type="Pfam" id="PF09388">
    <property type="entry name" value="SpoOE-like"/>
    <property type="match status" value="1"/>
</dbReference>
<dbReference type="InterPro" id="IPR037208">
    <property type="entry name" value="Spo0E-like_sf"/>
</dbReference>
<protein>
    <recommendedName>
        <fullName evidence="3">Spo0E like sporulation regulatory protein</fullName>
    </recommendedName>
</protein>
<organism evidence="1 2">
    <name type="scientific">Caldanaerobacter subterraneus subsp. tengcongensis (strain DSM 15242 / JCM 11007 / NBRC 100824 / MB4)</name>
    <name type="common">Thermoanaerobacter tengcongensis</name>
    <dbReference type="NCBI Taxonomy" id="273068"/>
    <lineage>
        <taxon>Bacteria</taxon>
        <taxon>Bacillati</taxon>
        <taxon>Bacillota</taxon>
        <taxon>Clostridia</taxon>
        <taxon>Thermoanaerobacterales</taxon>
        <taxon>Thermoanaerobacteraceae</taxon>
        <taxon>Caldanaerobacter</taxon>
    </lineage>
</organism>
<evidence type="ECO:0000313" key="1">
    <source>
        <dbReference type="EMBL" id="AAM24192.1"/>
    </source>
</evidence>
<dbReference type="HOGENOM" id="CLU_198431_0_0_9"/>
<dbReference type="SUPFAM" id="SSF140500">
    <property type="entry name" value="BAS1536-like"/>
    <property type="match status" value="1"/>
</dbReference>
<dbReference type="eggNOG" id="ENOG5034B5B">
    <property type="taxonomic scope" value="Bacteria"/>
</dbReference>
<dbReference type="InterPro" id="IPR018540">
    <property type="entry name" value="Spo0E-like"/>
</dbReference>